<dbReference type="HOGENOM" id="CLU_085032_0_0_4"/>
<dbReference type="KEGG" id="sdr:SCD_n02444"/>
<keyword evidence="1" id="KW-0732">Signal</keyword>
<gene>
    <name evidence="2" type="ORF">SCD_n02444</name>
</gene>
<evidence type="ECO:0000313" key="3">
    <source>
        <dbReference type="Proteomes" id="UP000015559"/>
    </source>
</evidence>
<evidence type="ECO:0000313" key="2">
    <source>
        <dbReference type="EMBL" id="BAN36252.1"/>
    </source>
</evidence>
<dbReference type="Pfam" id="PF13852">
    <property type="entry name" value="DUF4197"/>
    <property type="match status" value="1"/>
</dbReference>
<dbReference type="InterPro" id="IPR025245">
    <property type="entry name" value="DUF4197"/>
</dbReference>
<evidence type="ECO:0000256" key="1">
    <source>
        <dbReference type="SAM" id="SignalP"/>
    </source>
</evidence>
<name>S6B723_SULDS</name>
<organism evidence="2 3">
    <name type="scientific">Sulfuricella denitrificans (strain DSM 22764 / NBRC 105220 / skB26)</name>
    <dbReference type="NCBI Taxonomy" id="1163617"/>
    <lineage>
        <taxon>Bacteria</taxon>
        <taxon>Pseudomonadati</taxon>
        <taxon>Pseudomonadota</taxon>
        <taxon>Betaproteobacteria</taxon>
        <taxon>Nitrosomonadales</taxon>
        <taxon>Sulfuricellaceae</taxon>
        <taxon>Sulfuricella</taxon>
    </lineage>
</organism>
<evidence type="ECO:0008006" key="4">
    <source>
        <dbReference type="Google" id="ProtNLM"/>
    </source>
</evidence>
<dbReference type="AlphaFoldDB" id="S6B723"/>
<dbReference type="EMBL" id="AP013066">
    <property type="protein sequence ID" value="BAN36252.1"/>
    <property type="molecule type" value="Genomic_DNA"/>
</dbReference>
<protein>
    <recommendedName>
        <fullName evidence="4">DUF4197 domain-containing protein</fullName>
    </recommendedName>
</protein>
<accession>S6B723</accession>
<reference evidence="2 3" key="1">
    <citation type="journal article" date="2012" name="Appl. Environ. Microbiol.">
        <title>Draft genome sequence of a psychrotolerant sulfur-oxidizing bacterium, Sulfuricella denitrificans skB26, and proteomic insights into cold adaptation.</title>
        <authorList>
            <person name="Watanabe T."/>
            <person name="Kojima H."/>
            <person name="Fukui M."/>
        </authorList>
    </citation>
    <scope>NUCLEOTIDE SEQUENCE [LARGE SCALE GENOMIC DNA]</scope>
    <source>
        <strain evidence="3">skB26</strain>
    </source>
</reference>
<dbReference type="STRING" id="1163617.SCD_n02444"/>
<feature type="signal peptide" evidence="1">
    <location>
        <begin position="1"/>
        <end position="24"/>
    </location>
</feature>
<dbReference type="OrthoDB" id="5292580at2"/>
<dbReference type="RefSeq" id="WP_009205446.1">
    <property type="nucleotide sequence ID" value="NC_022357.1"/>
</dbReference>
<dbReference type="Proteomes" id="UP000015559">
    <property type="component" value="Chromosome"/>
</dbReference>
<sequence length="270" mass="28983">MLLHHFVRRVIVAFVALAITSANAFDLGDLVNKDTLNKLGDAIPQNTAPAAPAVQQSTPVSSAGLASFSNKDQVGSLKQALTQGAETAVASLAKENGFLGNDKVRIPLPESLQKADSLLRKFGMSSYADDLTTSMNRAAEAAVPEAKILLTGAVKKMTVEDAKGILTGGNDAATQYFRKNTEAALSEKFKPIVNKSMKKVKLAEKYDQFAGKGAKLGLVDERDTKMDDYITRKAMDGLFLMMAEQEKAIRENPLQATGALAQKVFSAIKF</sequence>
<keyword evidence="3" id="KW-1185">Reference proteome</keyword>
<proteinExistence type="predicted"/>
<dbReference type="eggNOG" id="ENOG502Z7PK">
    <property type="taxonomic scope" value="Bacteria"/>
</dbReference>
<feature type="chain" id="PRO_5004546078" description="DUF4197 domain-containing protein" evidence="1">
    <location>
        <begin position="25"/>
        <end position="270"/>
    </location>
</feature>